<evidence type="ECO:0008006" key="9">
    <source>
        <dbReference type="Google" id="ProtNLM"/>
    </source>
</evidence>
<name>A0A2S4JFN3_9SPIO</name>
<dbReference type="GO" id="GO:0015920">
    <property type="term" value="P:lipopolysaccharide transport"/>
    <property type="evidence" value="ECO:0007669"/>
    <property type="project" value="TreeGrafter"/>
</dbReference>
<protein>
    <recommendedName>
        <fullName evidence="9">Permease</fullName>
    </recommendedName>
</protein>
<evidence type="ECO:0000256" key="5">
    <source>
        <dbReference type="ARBA" id="ARBA00023136"/>
    </source>
</evidence>
<gene>
    <name evidence="7" type="ORF">AU468_14055</name>
</gene>
<evidence type="ECO:0000313" key="7">
    <source>
        <dbReference type="EMBL" id="POQ98230.1"/>
    </source>
</evidence>
<keyword evidence="3 6" id="KW-0812">Transmembrane</keyword>
<dbReference type="GO" id="GO:0043190">
    <property type="term" value="C:ATP-binding cassette (ABC) transporter complex"/>
    <property type="evidence" value="ECO:0007669"/>
    <property type="project" value="TreeGrafter"/>
</dbReference>
<feature type="transmembrane region" description="Helical" evidence="6">
    <location>
        <begin position="96"/>
        <end position="117"/>
    </location>
</feature>
<dbReference type="PANTHER" id="PTHR33529:SF6">
    <property type="entry name" value="YJGP_YJGQ FAMILY PERMEASE"/>
    <property type="match status" value="1"/>
</dbReference>
<evidence type="ECO:0000256" key="3">
    <source>
        <dbReference type="ARBA" id="ARBA00022692"/>
    </source>
</evidence>
<evidence type="ECO:0000256" key="2">
    <source>
        <dbReference type="ARBA" id="ARBA00022475"/>
    </source>
</evidence>
<dbReference type="AlphaFoldDB" id="A0A2S4JFN3"/>
<evidence type="ECO:0000256" key="1">
    <source>
        <dbReference type="ARBA" id="ARBA00004651"/>
    </source>
</evidence>
<proteinExistence type="predicted"/>
<keyword evidence="8" id="KW-1185">Reference proteome</keyword>
<accession>A0A2S4JFN3</accession>
<dbReference type="EMBL" id="LPWH01000126">
    <property type="protein sequence ID" value="POQ98230.1"/>
    <property type="molecule type" value="Genomic_DNA"/>
</dbReference>
<feature type="transmembrane region" description="Helical" evidence="6">
    <location>
        <begin position="54"/>
        <end position="76"/>
    </location>
</feature>
<comment type="subcellular location">
    <subcellularLocation>
        <location evidence="1">Cell membrane</location>
        <topology evidence="1">Multi-pass membrane protein</topology>
    </subcellularLocation>
</comment>
<feature type="transmembrane region" description="Helical" evidence="6">
    <location>
        <begin position="12"/>
        <end position="34"/>
    </location>
</feature>
<dbReference type="PANTHER" id="PTHR33529">
    <property type="entry name" value="SLR0882 PROTEIN-RELATED"/>
    <property type="match status" value="1"/>
</dbReference>
<sequence>MKLLCRYLLGTFLWTLFISLSFFVLIVQLVELFAHLVQYLDLEVPLSRILQVQLLFLPQAVTYALPMALLFAVAFTLGSFYAHNELVAVFGGGLPLWRFVLPLITLGVLLSAGLFLFTEFVSIESLRQKNALSRELLHITRTHSNTDITVRDPRGRFIYSAEYYNDRAESLSRVTVIERDDQGRFRRRISAATGRWKGEHWIWEEGVLFTLGNSSVSDDPGASGDSQAVDGIEARPFETLSESVFTQPPGSFRRITQDIDEMRLREAREWAGTLRNAGQPFRKALTDYYSRYSYALTPLVVVLLSSSLGGKFRKNILLMSLLVSLVVTVVYYVSSMILGLMAGNGLISPLAGAWAGVGIFGLLGVLLFRVAKT</sequence>
<dbReference type="Proteomes" id="UP000237350">
    <property type="component" value="Unassembled WGS sequence"/>
</dbReference>
<dbReference type="RefSeq" id="WP_103681283.1">
    <property type="nucleotide sequence ID" value="NZ_LPWH01000126.1"/>
</dbReference>
<reference evidence="8" key="1">
    <citation type="submission" date="2015-12" db="EMBL/GenBank/DDBJ databases">
        <authorList>
            <person name="Lodha T.D."/>
            <person name="Chintalapati S."/>
            <person name="Chintalapati V.R."/>
            <person name="Sravanthi T."/>
        </authorList>
    </citation>
    <scope>NUCLEOTIDE SEQUENCE [LARGE SCALE GENOMIC DNA]</scope>
    <source>
        <strain evidence="8">JC133</strain>
    </source>
</reference>
<feature type="transmembrane region" description="Helical" evidence="6">
    <location>
        <begin position="316"/>
        <end position="334"/>
    </location>
</feature>
<keyword evidence="2" id="KW-1003">Cell membrane</keyword>
<evidence type="ECO:0000256" key="6">
    <source>
        <dbReference type="SAM" id="Phobius"/>
    </source>
</evidence>
<dbReference type="Pfam" id="PF03739">
    <property type="entry name" value="LptF_LptG"/>
    <property type="match status" value="1"/>
</dbReference>
<evidence type="ECO:0000313" key="8">
    <source>
        <dbReference type="Proteomes" id="UP000237350"/>
    </source>
</evidence>
<dbReference type="InterPro" id="IPR005495">
    <property type="entry name" value="LptG/LptF_permease"/>
</dbReference>
<organism evidence="7 8">
    <name type="scientific">Alkalispirochaeta sphaeroplastigenens</name>
    <dbReference type="NCBI Taxonomy" id="1187066"/>
    <lineage>
        <taxon>Bacteria</taxon>
        <taxon>Pseudomonadati</taxon>
        <taxon>Spirochaetota</taxon>
        <taxon>Spirochaetia</taxon>
        <taxon>Spirochaetales</taxon>
        <taxon>Spirochaetaceae</taxon>
        <taxon>Alkalispirochaeta</taxon>
    </lineage>
</organism>
<keyword evidence="5 6" id="KW-0472">Membrane</keyword>
<comment type="caution">
    <text evidence="7">The sequence shown here is derived from an EMBL/GenBank/DDBJ whole genome shotgun (WGS) entry which is preliminary data.</text>
</comment>
<feature type="transmembrane region" description="Helical" evidence="6">
    <location>
        <begin position="346"/>
        <end position="368"/>
    </location>
</feature>
<evidence type="ECO:0000256" key="4">
    <source>
        <dbReference type="ARBA" id="ARBA00022989"/>
    </source>
</evidence>
<keyword evidence="4 6" id="KW-1133">Transmembrane helix</keyword>
<dbReference type="OrthoDB" id="369108at2"/>